<evidence type="ECO:0000313" key="7">
    <source>
        <dbReference type="Proteomes" id="UP000054248"/>
    </source>
</evidence>
<dbReference type="AlphaFoldDB" id="A0A0C3QBD3"/>
<keyword evidence="3" id="KW-0862">Zinc</keyword>
<dbReference type="Pfam" id="PF01753">
    <property type="entry name" value="zf-MYND"/>
    <property type="match status" value="1"/>
</dbReference>
<dbReference type="GO" id="GO:0005737">
    <property type="term" value="C:cytoplasm"/>
    <property type="evidence" value="ECO:0007669"/>
    <property type="project" value="TreeGrafter"/>
</dbReference>
<accession>A0A0C3QBD3</accession>
<dbReference type="GO" id="GO:0008270">
    <property type="term" value="F:zinc ion binding"/>
    <property type="evidence" value="ECO:0007669"/>
    <property type="project" value="UniProtKB-KW"/>
</dbReference>
<protein>
    <recommendedName>
        <fullName evidence="5">MYND-type domain-containing protein</fullName>
    </recommendedName>
</protein>
<dbReference type="STRING" id="1051891.A0A0C3QBD3"/>
<evidence type="ECO:0000256" key="2">
    <source>
        <dbReference type="ARBA" id="ARBA00022771"/>
    </source>
</evidence>
<sequence length="429" mass="48167">MLEVSKETLLDILGSMGVELPPDTTMTTEVLQERLEKAIDAAQFIHTIIPSNRKKNEIDIGILPKWSAGNGKVQSAVDRTSWQDAFSSLKSALTGVWNGFNDSTPEGRDAFVAWRYLLNLIGQAYDAGRPGVILVDGATQSGVLIKIHEIRALNSQTPIIVVHTRHAMDTTGRGFDFGPYQRPRSDIQAHFFVRPAQYLVLRVLETNAKRVPPSYSPVDPGLKLSFLLPVGTIVASETGRLAKNNVCAICANEAKQRCSQCLSVYYCSRECQTKDWKEHKHSCRALDGAAWEKFPIDMSGPFSHMPMYPAKFSNRDTIGIFPSSKATQGGRNPAKVPPMKKGTAEPFLLKIQDNNSPWLMIYDRSRELDAFFKREEDYTTGKWDKLKRLMETKGIKVGLNMKIYCWAKRIGERELSVAMDRVPDQDVPW</sequence>
<reference evidence="6 7" key="1">
    <citation type="submission" date="2014-04" db="EMBL/GenBank/DDBJ databases">
        <authorList>
            <consortium name="DOE Joint Genome Institute"/>
            <person name="Kuo A."/>
            <person name="Girlanda M."/>
            <person name="Perotto S."/>
            <person name="Kohler A."/>
            <person name="Nagy L.G."/>
            <person name="Floudas D."/>
            <person name="Copeland A."/>
            <person name="Barry K.W."/>
            <person name="Cichocki N."/>
            <person name="Veneault-Fourrey C."/>
            <person name="LaButti K."/>
            <person name="Lindquist E.A."/>
            <person name="Lipzen A."/>
            <person name="Lundell T."/>
            <person name="Morin E."/>
            <person name="Murat C."/>
            <person name="Sun H."/>
            <person name="Tunlid A."/>
            <person name="Henrissat B."/>
            <person name="Grigoriev I.V."/>
            <person name="Hibbett D.S."/>
            <person name="Martin F."/>
            <person name="Nordberg H.P."/>
            <person name="Cantor M.N."/>
            <person name="Hua S.X."/>
        </authorList>
    </citation>
    <scope>NUCLEOTIDE SEQUENCE [LARGE SCALE GENOMIC DNA]</scope>
    <source>
        <strain evidence="6 7">MUT 4182</strain>
    </source>
</reference>
<organism evidence="6 7">
    <name type="scientific">Tulasnella calospora MUT 4182</name>
    <dbReference type="NCBI Taxonomy" id="1051891"/>
    <lineage>
        <taxon>Eukaryota</taxon>
        <taxon>Fungi</taxon>
        <taxon>Dikarya</taxon>
        <taxon>Basidiomycota</taxon>
        <taxon>Agaricomycotina</taxon>
        <taxon>Agaricomycetes</taxon>
        <taxon>Cantharellales</taxon>
        <taxon>Tulasnellaceae</taxon>
        <taxon>Tulasnella</taxon>
    </lineage>
</organism>
<dbReference type="CDD" id="cd23024">
    <property type="entry name" value="zf-HIT_ZNHIT2-3"/>
    <property type="match status" value="1"/>
</dbReference>
<dbReference type="SUPFAM" id="SSF144232">
    <property type="entry name" value="HIT/MYND zinc finger-like"/>
    <property type="match status" value="1"/>
</dbReference>
<keyword evidence="7" id="KW-1185">Reference proteome</keyword>
<keyword evidence="1" id="KW-0479">Metal-binding</keyword>
<dbReference type="PANTHER" id="PTHR13244">
    <property type="entry name" value="ZINC FINGER MYND DOMAIN CONTAINING PROTEIN 10"/>
    <property type="match status" value="1"/>
</dbReference>
<evidence type="ECO:0000256" key="1">
    <source>
        <dbReference type="ARBA" id="ARBA00022723"/>
    </source>
</evidence>
<dbReference type="PANTHER" id="PTHR13244:SF7">
    <property type="entry name" value="ZINC FINGER MYND DOMAIN-CONTAINING PROTEIN 10"/>
    <property type="match status" value="1"/>
</dbReference>
<dbReference type="Gene3D" id="6.10.140.2220">
    <property type="match status" value="1"/>
</dbReference>
<name>A0A0C3QBD3_9AGAM</name>
<evidence type="ECO:0000313" key="6">
    <source>
        <dbReference type="EMBL" id="KIO27785.1"/>
    </source>
</evidence>
<dbReference type="HOGENOM" id="CLU_038729_0_0_1"/>
<dbReference type="InterPro" id="IPR052298">
    <property type="entry name" value="ZMYND10"/>
</dbReference>
<reference evidence="7" key="2">
    <citation type="submission" date="2015-01" db="EMBL/GenBank/DDBJ databases">
        <title>Evolutionary Origins and Diversification of the Mycorrhizal Mutualists.</title>
        <authorList>
            <consortium name="DOE Joint Genome Institute"/>
            <consortium name="Mycorrhizal Genomics Consortium"/>
            <person name="Kohler A."/>
            <person name="Kuo A."/>
            <person name="Nagy L.G."/>
            <person name="Floudas D."/>
            <person name="Copeland A."/>
            <person name="Barry K.W."/>
            <person name="Cichocki N."/>
            <person name="Veneault-Fourrey C."/>
            <person name="LaButti K."/>
            <person name="Lindquist E.A."/>
            <person name="Lipzen A."/>
            <person name="Lundell T."/>
            <person name="Morin E."/>
            <person name="Murat C."/>
            <person name="Riley R."/>
            <person name="Ohm R."/>
            <person name="Sun H."/>
            <person name="Tunlid A."/>
            <person name="Henrissat B."/>
            <person name="Grigoriev I.V."/>
            <person name="Hibbett D.S."/>
            <person name="Martin F."/>
        </authorList>
    </citation>
    <scope>NUCLEOTIDE SEQUENCE [LARGE SCALE GENOMIC DNA]</scope>
    <source>
        <strain evidence="7">MUT 4182</strain>
    </source>
</reference>
<dbReference type="EMBL" id="KN823003">
    <property type="protein sequence ID" value="KIO27785.1"/>
    <property type="molecule type" value="Genomic_DNA"/>
</dbReference>
<keyword evidence="2 4" id="KW-0863">Zinc-finger</keyword>
<dbReference type="PROSITE" id="PS01360">
    <property type="entry name" value="ZF_MYND_1"/>
    <property type="match status" value="1"/>
</dbReference>
<evidence type="ECO:0000256" key="3">
    <source>
        <dbReference type="ARBA" id="ARBA00022833"/>
    </source>
</evidence>
<evidence type="ECO:0000256" key="4">
    <source>
        <dbReference type="PROSITE-ProRule" id="PRU00134"/>
    </source>
</evidence>
<dbReference type="InterPro" id="IPR002893">
    <property type="entry name" value="Znf_MYND"/>
</dbReference>
<proteinExistence type="predicted"/>
<dbReference type="Proteomes" id="UP000054248">
    <property type="component" value="Unassembled WGS sequence"/>
</dbReference>
<gene>
    <name evidence="6" type="ORF">M407DRAFT_22959</name>
</gene>
<evidence type="ECO:0000259" key="5">
    <source>
        <dbReference type="PROSITE" id="PS50865"/>
    </source>
</evidence>
<feature type="domain" description="MYND-type" evidence="5">
    <location>
        <begin position="247"/>
        <end position="283"/>
    </location>
</feature>
<dbReference type="PROSITE" id="PS50865">
    <property type="entry name" value="ZF_MYND_2"/>
    <property type="match status" value="1"/>
</dbReference>
<dbReference type="OrthoDB" id="341421at2759"/>